<dbReference type="Pfam" id="PF13202">
    <property type="entry name" value="EF-hand_5"/>
    <property type="match status" value="4"/>
</dbReference>
<gene>
    <name evidence="3" type="ORF">SAMN05428963_10945</name>
</gene>
<evidence type="ECO:0000313" key="4">
    <source>
        <dbReference type="Proteomes" id="UP000190135"/>
    </source>
</evidence>
<dbReference type="InterPro" id="IPR011992">
    <property type="entry name" value="EF-hand-dom_pair"/>
</dbReference>
<feature type="domain" description="EF-hand" evidence="2">
    <location>
        <begin position="97"/>
        <end position="132"/>
    </location>
</feature>
<dbReference type="SUPFAM" id="SSF47473">
    <property type="entry name" value="EF-hand"/>
    <property type="match status" value="1"/>
</dbReference>
<dbReference type="STRING" id="1365950.SAMN05428963_10945"/>
<dbReference type="Proteomes" id="UP000190135">
    <property type="component" value="Unassembled WGS sequence"/>
</dbReference>
<dbReference type="CDD" id="cd00051">
    <property type="entry name" value="EFh"/>
    <property type="match status" value="1"/>
</dbReference>
<dbReference type="SMART" id="SM00054">
    <property type="entry name" value="EFh"/>
    <property type="match status" value="2"/>
</dbReference>
<dbReference type="OrthoDB" id="8404005at2"/>
<dbReference type="InterPro" id="IPR002048">
    <property type="entry name" value="EF_hand_dom"/>
</dbReference>
<keyword evidence="1" id="KW-0732">Signal</keyword>
<evidence type="ECO:0000256" key="1">
    <source>
        <dbReference type="SAM" id="SignalP"/>
    </source>
</evidence>
<dbReference type="InterPro" id="IPR018247">
    <property type="entry name" value="EF_Hand_1_Ca_BS"/>
</dbReference>
<name>A0A1T4S6M4_9HYPH</name>
<organism evidence="3 4">
    <name type="scientific">Consotaella salsifontis</name>
    <dbReference type="NCBI Taxonomy" id="1365950"/>
    <lineage>
        <taxon>Bacteria</taxon>
        <taxon>Pseudomonadati</taxon>
        <taxon>Pseudomonadota</taxon>
        <taxon>Alphaproteobacteria</taxon>
        <taxon>Hyphomicrobiales</taxon>
        <taxon>Aurantimonadaceae</taxon>
        <taxon>Consotaella</taxon>
    </lineage>
</organism>
<evidence type="ECO:0000259" key="2">
    <source>
        <dbReference type="PROSITE" id="PS50222"/>
    </source>
</evidence>
<proteinExistence type="predicted"/>
<feature type="chain" id="PRO_5012278576" evidence="1">
    <location>
        <begin position="25"/>
        <end position="195"/>
    </location>
</feature>
<dbReference type="RefSeq" id="WP_078708988.1">
    <property type="nucleotide sequence ID" value="NZ_FUXL01000009.1"/>
</dbReference>
<sequence length="195" mass="20211">MKRLLIAIAALGATAIAIPAAAQAFGPGRGPNAGYGWSQGCGGPGFMMGRGGGYGRAAMMNGAGPRGMMATGNPAGRGGGRLTAIDTNRDGAITAEEAATAADEVFATMDADDDGSLTKDEYMAVRMGPGNGWNTARQAARQTLKQDRFAVIDADHDGRVSRAEFIEGARAHFSAADTDGDGQVTPWEFRQARWN</sequence>
<feature type="domain" description="EF-hand" evidence="2">
    <location>
        <begin position="140"/>
        <end position="175"/>
    </location>
</feature>
<protein>
    <submittedName>
        <fullName evidence="3">Ca2+-binding protein, EF-hand superfamily</fullName>
    </submittedName>
</protein>
<dbReference type="EMBL" id="FUXL01000009">
    <property type="protein sequence ID" value="SKA23885.1"/>
    <property type="molecule type" value="Genomic_DNA"/>
</dbReference>
<dbReference type="PROSITE" id="PS00018">
    <property type="entry name" value="EF_HAND_1"/>
    <property type="match status" value="2"/>
</dbReference>
<dbReference type="Gene3D" id="1.10.238.10">
    <property type="entry name" value="EF-hand"/>
    <property type="match status" value="2"/>
</dbReference>
<accession>A0A1T4S6M4</accession>
<reference evidence="3 4" key="1">
    <citation type="submission" date="2017-02" db="EMBL/GenBank/DDBJ databases">
        <authorList>
            <person name="Peterson S.W."/>
        </authorList>
    </citation>
    <scope>NUCLEOTIDE SEQUENCE [LARGE SCALE GENOMIC DNA]</scope>
    <source>
        <strain evidence="3 4">USBA 369</strain>
    </source>
</reference>
<dbReference type="GO" id="GO:0005509">
    <property type="term" value="F:calcium ion binding"/>
    <property type="evidence" value="ECO:0007669"/>
    <property type="project" value="InterPro"/>
</dbReference>
<dbReference type="AlphaFoldDB" id="A0A1T4S6M4"/>
<feature type="signal peptide" evidence="1">
    <location>
        <begin position="1"/>
        <end position="24"/>
    </location>
</feature>
<evidence type="ECO:0000313" key="3">
    <source>
        <dbReference type="EMBL" id="SKA23885.1"/>
    </source>
</evidence>
<keyword evidence="4" id="KW-1185">Reference proteome</keyword>
<dbReference type="PROSITE" id="PS50222">
    <property type="entry name" value="EF_HAND_2"/>
    <property type="match status" value="2"/>
</dbReference>